<name>A0A3M7KQM7_AUXPR</name>
<feature type="domain" description="CobB/CobQ-like glutamine amidotransferase" evidence="9">
    <location>
        <begin position="267"/>
        <end position="472"/>
    </location>
</feature>
<keyword evidence="2" id="KW-0436">Ligase</keyword>
<dbReference type="HAMAP" id="MF_00027">
    <property type="entry name" value="CobB_CbiA"/>
    <property type="match status" value="1"/>
</dbReference>
<dbReference type="InterPro" id="IPR002586">
    <property type="entry name" value="CobQ/CobB/MinD/ParA_Nub-bd_dom"/>
</dbReference>
<dbReference type="SUPFAM" id="SSF53807">
    <property type="entry name" value="Helical backbone' metal receptor"/>
    <property type="match status" value="1"/>
</dbReference>
<evidence type="ECO:0000259" key="9">
    <source>
        <dbReference type="Pfam" id="PF07685"/>
    </source>
</evidence>
<proteinExistence type="inferred from homology"/>
<sequence length="876" mass="89782">MPVPVIVVAGTASGVGKTSVATGLMAALRAKGLRVQAFKVGPDFLDPMYHELATGSPSLNLDGWMLTREAVCATFARGAARADIAVVEGVMGLFDGLDGATEAGSTAQLAKWLRAPVLLVLDCSAAARSLAATVRGFRDFDPGVDLAGLVLNRVAGAAHARWLRDALAAGGLAELAVLGGLPSVPSVALPERNLGLQVPGEDPGGAAAAVEALGALMASHLDLDALVDLAARAGSGKDGPARALIGPPPAPPLPYRLSEEEREAPVRIAVARDEAFCFYYHENLALLEAAGAELVYFSALHEPLPGGVAGVYLGGGYPELHAQELSKNTALRAGLKAFSAAGGVIYAECGGLIFLSRAVQPEEHGGDFPMVGVFGFKTVLTHRMTMGYVEVETTKNSVLMAPGRTARGQVFHYTEIVEEHVVASVAQHKGDAGAAWVSTYTARPQFPGAEEVVEGFSVRNTLASYIHLHFGSCPELASDLVAACRAADVATLHAAAVGAARAALAAATMPAVPSRGSMYGVRSSNDLMGMGDDRRQMSYEIPAGMMPHVGHSDLAEGRAASITPPPVGRTITIYPAAGIPRAASSTGLDHNECFAGQTPPTLSPRDPGRGGGAVPRSSSTPGRAVPGSDAAPAPTLAARLSLYVDERMLARERPGLVVVEDEGDAAEALCDALVAVGLQAGTAVVCLRRRCLADVLEAMLEVGAAAGVAEEAARVVDRLRARLRSAASLRAPLRALAGPWIPEMAALVGGASAAQHADGARALSAAELAAGAPGILVVLHGPGAGGLQAALAGLAEAAGSGAWWQLPAARAGEVYLAPAPLFSRPGPRLADGVALLARALHGGAAPPLPMPVLKLALRPGQRCRPPLLSNYFLPWS</sequence>
<dbReference type="GO" id="GO:0005524">
    <property type="term" value="F:ATP binding"/>
    <property type="evidence" value="ECO:0007669"/>
    <property type="project" value="UniProtKB-KW"/>
</dbReference>
<evidence type="ECO:0000256" key="6">
    <source>
        <dbReference type="ARBA" id="ARBA00022962"/>
    </source>
</evidence>
<evidence type="ECO:0000256" key="2">
    <source>
        <dbReference type="ARBA" id="ARBA00022598"/>
    </source>
</evidence>
<reference evidence="11" key="1">
    <citation type="journal article" date="2018" name="Algal Res.">
        <title>Characterization of plant carbon substrate utilization by Auxenochlorella protothecoides.</title>
        <authorList>
            <person name="Vogler B.W."/>
            <person name="Starkenburg S.R."/>
            <person name="Sudasinghe N."/>
            <person name="Schambach J.Y."/>
            <person name="Rollin J.A."/>
            <person name="Pattathil S."/>
            <person name="Barry A.N."/>
        </authorList>
    </citation>
    <scope>NUCLEOTIDE SEQUENCE [LARGE SCALE GENOMIC DNA]</scope>
    <source>
        <strain evidence="11">UTEX 25</strain>
    </source>
</reference>
<dbReference type="Gene3D" id="3.40.50.300">
    <property type="entry name" value="P-loop containing nucleotide triphosphate hydrolases"/>
    <property type="match status" value="2"/>
</dbReference>
<evidence type="ECO:0000259" key="8">
    <source>
        <dbReference type="Pfam" id="PF01656"/>
    </source>
</evidence>
<evidence type="ECO:0000256" key="1">
    <source>
        <dbReference type="ARBA" id="ARBA00001946"/>
    </source>
</evidence>
<evidence type="ECO:0000313" key="11">
    <source>
        <dbReference type="Proteomes" id="UP000279271"/>
    </source>
</evidence>
<dbReference type="CDD" id="cd05388">
    <property type="entry name" value="CobB_N"/>
    <property type="match status" value="1"/>
</dbReference>
<dbReference type="Pfam" id="PF07685">
    <property type="entry name" value="GATase_3"/>
    <property type="match status" value="1"/>
</dbReference>
<evidence type="ECO:0000256" key="7">
    <source>
        <dbReference type="SAM" id="MobiDB-lite"/>
    </source>
</evidence>
<feature type="domain" description="CobQ/CobB/MinD/ParA nucleotide binding" evidence="8">
    <location>
        <begin position="6"/>
        <end position="193"/>
    </location>
</feature>
<dbReference type="SUPFAM" id="SSF52317">
    <property type="entry name" value="Class I glutamine amidotransferase-like"/>
    <property type="match status" value="1"/>
</dbReference>
<dbReference type="CDD" id="cd03130">
    <property type="entry name" value="GATase1_CobB"/>
    <property type="match status" value="1"/>
</dbReference>
<dbReference type="InterPro" id="IPR027417">
    <property type="entry name" value="P-loop_NTPase"/>
</dbReference>
<gene>
    <name evidence="10" type="ORF">APUTEX25_000786</name>
</gene>
<accession>A0A3M7KQM7</accession>
<dbReference type="SUPFAM" id="SSF52540">
    <property type="entry name" value="P-loop containing nucleoside triphosphate hydrolases"/>
    <property type="match status" value="1"/>
</dbReference>
<dbReference type="Proteomes" id="UP000279271">
    <property type="component" value="Unassembled WGS sequence"/>
</dbReference>
<evidence type="ECO:0000256" key="3">
    <source>
        <dbReference type="ARBA" id="ARBA00022741"/>
    </source>
</evidence>
<comment type="cofactor">
    <cofactor evidence="1">
        <name>Mg(2+)</name>
        <dbReference type="ChEBI" id="CHEBI:18420"/>
    </cofactor>
</comment>
<keyword evidence="5" id="KW-0460">Magnesium</keyword>
<dbReference type="PANTHER" id="PTHR43873">
    <property type="entry name" value="COBYRINATE A,C-DIAMIDE SYNTHASE"/>
    <property type="match status" value="1"/>
</dbReference>
<evidence type="ECO:0000256" key="4">
    <source>
        <dbReference type="ARBA" id="ARBA00022840"/>
    </source>
</evidence>
<evidence type="ECO:0000256" key="5">
    <source>
        <dbReference type="ARBA" id="ARBA00022842"/>
    </source>
</evidence>
<organism evidence="10 11">
    <name type="scientific">Auxenochlorella protothecoides</name>
    <name type="common">Green microalga</name>
    <name type="synonym">Chlorella protothecoides</name>
    <dbReference type="NCBI Taxonomy" id="3075"/>
    <lineage>
        <taxon>Eukaryota</taxon>
        <taxon>Viridiplantae</taxon>
        <taxon>Chlorophyta</taxon>
        <taxon>core chlorophytes</taxon>
        <taxon>Trebouxiophyceae</taxon>
        <taxon>Chlorellales</taxon>
        <taxon>Chlorellaceae</taxon>
        <taxon>Auxenochlorella</taxon>
    </lineage>
</organism>
<dbReference type="PANTHER" id="PTHR43873:SF1">
    <property type="entry name" value="COBYRINATE A,C-DIAMIDE SYNTHASE"/>
    <property type="match status" value="1"/>
</dbReference>
<dbReference type="NCBIfam" id="NF002204">
    <property type="entry name" value="PRK01077.1"/>
    <property type="match status" value="1"/>
</dbReference>
<protein>
    <submittedName>
        <fullName evidence="10">Uncharacterized protein</fullName>
    </submittedName>
</protein>
<dbReference type="GO" id="GO:0042242">
    <property type="term" value="F:cobyrinic acid a,c-diamide synthase activity"/>
    <property type="evidence" value="ECO:0007669"/>
    <property type="project" value="InterPro"/>
</dbReference>
<dbReference type="Pfam" id="PF01656">
    <property type="entry name" value="CbiA"/>
    <property type="match status" value="1"/>
</dbReference>
<dbReference type="NCBIfam" id="TIGR00379">
    <property type="entry name" value="cobB"/>
    <property type="match status" value="1"/>
</dbReference>
<dbReference type="InterPro" id="IPR029062">
    <property type="entry name" value="Class_I_gatase-like"/>
</dbReference>
<dbReference type="AlphaFoldDB" id="A0A3M7KQM7"/>
<dbReference type="Gene3D" id="3.40.50.1980">
    <property type="entry name" value="Nitrogenase molybdenum iron protein domain"/>
    <property type="match status" value="1"/>
</dbReference>
<comment type="caution">
    <text evidence="10">The sequence shown here is derived from an EMBL/GenBank/DDBJ whole genome shotgun (WGS) entry which is preliminary data.</text>
</comment>
<dbReference type="PROSITE" id="PS51274">
    <property type="entry name" value="GATASE_COBBQ"/>
    <property type="match status" value="1"/>
</dbReference>
<dbReference type="InterPro" id="IPR004484">
    <property type="entry name" value="CbiA/CobB_synth"/>
</dbReference>
<dbReference type="InterPro" id="IPR011698">
    <property type="entry name" value="GATase_3"/>
</dbReference>
<keyword evidence="6" id="KW-0315">Glutamine amidotransferase</keyword>
<keyword evidence="4" id="KW-0067">ATP-binding</keyword>
<dbReference type="Gene3D" id="3.40.50.880">
    <property type="match status" value="1"/>
</dbReference>
<keyword evidence="3" id="KW-0547">Nucleotide-binding</keyword>
<evidence type="ECO:0000313" key="10">
    <source>
        <dbReference type="EMBL" id="RMZ52667.1"/>
    </source>
</evidence>
<feature type="region of interest" description="Disordered" evidence="7">
    <location>
        <begin position="588"/>
        <end position="632"/>
    </location>
</feature>
<dbReference type="EMBL" id="QOKY01000202">
    <property type="protein sequence ID" value="RMZ52667.1"/>
    <property type="molecule type" value="Genomic_DNA"/>
</dbReference>